<comment type="caution">
    <text evidence="7">The sequence shown here is derived from an EMBL/GenBank/DDBJ whole genome shotgun (WGS) entry which is preliminary data.</text>
</comment>
<evidence type="ECO:0000256" key="2">
    <source>
        <dbReference type="ARBA" id="ARBA00022692"/>
    </source>
</evidence>
<keyword evidence="3" id="KW-1133">Transmembrane helix</keyword>
<evidence type="ECO:0000313" key="7">
    <source>
        <dbReference type="EMBL" id="MDV5088684.1"/>
    </source>
</evidence>
<dbReference type="EMBL" id="JAWJZB010000008">
    <property type="protein sequence ID" value="MDV5088684.1"/>
    <property type="molecule type" value="Genomic_DNA"/>
</dbReference>
<proteinExistence type="predicted"/>
<comment type="subcellular location">
    <subcellularLocation>
        <location evidence="1">Membrane</location>
        <topology evidence="1">Single-pass membrane protein</topology>
    </subcellularLocation>
</comment>
<organism evidence="7 8">
    <name type="scientific">Veillonella absiana</name>
    <dbReference type="NCBI Taxonomy" id="3079305"/>
    <lineage>
        <taxon>Bacteria</taxon>
        <taxon>Bacillati</taxon>
        <taxon>Bacillota</taxon>
        <taxon>Negativicutes</taxon>
        <taxon>Veillonellales</taxon>
        <taxon>Veillonellaceae</taxon>
        <taxon>Veillonella</taxon>
    </lineage>
</organism>
<evidence type="ECO:0000313" key="8">
    <source>
        <dbReference type="Proteomes" id="UP001272515"/>
    </source>
</evidence>
<feature type="signal peptide" evidence="5">
    <location>
        <begin position="1"/>
        <end position="26"/>
    </location>
</feature>
<keyword evidence="4" id="KW-0472">Membrane</keyword>
<evidence type="ECO:0000256" key="3">
    <source>
        <dbReference type="ARBA" id="ARBA00022989"/>
    </source>
</evidence>
<keyword evidence="2" id="KW-0812">Transmembrane</keyword>
<evidence type="ECO:0000256" key="5">
    <source>
        <dbReference type="SAM" id="SignalP"/>
    </source>
</evidence>
<name>A0ABU3Z9W7_9FIRM</name>
<dbReference type="PANTHER" id="PTHR36985:SF1">
    <property type="entry name" value="TRANSLOCATION AND ASSEMBLY MODULE SUBUNIT TAMB"/>
    <property type="match status" value="1"/>
</dbReference>
<dbReference type="InterPro" id="IPR007452">
    <property type="entry name" value="TamB_C"/>
</dbReference>
<feature type="domain" description="Translocation and assembly module TamB C-terminal" evidence="6">
    <location>
        <begin position="1186"/>
        <end position="1434"/>
    </location>
</feature>
<sequence length="1434" mass="152877">MTRKQLSLIGAAVLGLGALTSIGITAKPAAENYVAPLVKEQINTSINGKVNYDSLTIGMDGTVWLENVVVNDTAGHKIATAPTVEVGLNVLKAPTLLFSDAEAMSLISSVTVENPDVHVWQLSDGTWNVQQLVKSSSTSDSSSFTGSVIVNDGTVAARLSDGTRYEMEDVDGTISLRDNPVVDGAVKAVFDGEEITARGNINTKNLNDFAVYVQADSINAIHVNQLLKSRNDISISGGFIDDVHVNIKSDGNNGYTMSGNLNLTDIDGAYVNGGTSYAITEGQARIMLNKNQAIISASDALINGEEFQVDGVIELADDTNLNLTVLADQASLLALAPDQGIDGLASANLQITGTTVSPKISGHILGENISYNGLVIDSVESDISYTEGKADLGNLEAYMGDGVLAGRATYDVDNTDFEAQLTAEALDLSAITAAVDISATGTVSGLAHVKGRQNRVTSITGDVYGEDITYSGVAISQARATFTGDGENYTVSQINALIGEGEFTAYGTLQNGEMNLSFNANAIPAALASQYLNNTVDGNITAYGTVSGTTDNPTAEAHISSNEIHIADARYDQILADVTLHDHVATISRGIIIDGEGEYTVTGTARLAGTRALDLSVKADKVRLENAIRPFVEFPITGWVTTENHITGTIDSPVVNGYAHMWDGSIQGKLVTDLYADYNYQGDVLTVTNGKAQAYGATATAYGTMVGSNLNFTFDGDQIDLGRLLTNEDIKIDGYADVKGTLTGTLDKPMFDGSVVSNALQLNSVPITNVKGNVYVDPSVVNLQNFSFTEDKFGKYTVKGGVMLDEPHRLFGTIQVETASINNLIHMLQQDTDSFDGQLNGEIELGGQLDNPSLDVNGTITDFSIDGNVIGNAVVDADLTNRKFTIRKLQLPVEDGLIAAGGVADLDGDADIQIAANRVNIKPFLPLVSKDIDATGIVSSVINISGKTNNPKAELSAELENGSLNGIALDKAFALATMENKVINVQRIMGIRDKYQVSAYGKVPLAALYTSGYLPPGDNKAMDLTVDFNEADLAVVPLMTNAVKSAEGPLSGAVHITGSYDDPEATGTVTVRNGTMKIDTIGNPMEEINGNLIFTGKQMDFQSTLNMGKGNAGLAAKVTWNHRALTSYNAAVQLDKLDLANEYVSGPINGELYITEMKGIPTLTGTINLENNQFKIPLSFESSGESTNLGLDVTVHAGKNVRLYDKLLYNMLITGDVRFKGSTNRPNPDGSFKVESGIFKYLNHTFNITKGNANFERGSFLPRLLLEATNTTSSYDIKLGVSGTVDMLDMTLTSEPQLSRERIISLLTFGRGAETNSSAVSSQDANNLFVSGLQMLTFGYVQDAVQNSLGLDMINITTGSLNPDEPVDGDISGNYNIEIGKYIIPNLMVTYGQGVNNNMNKYGINYKVDKHLNFAGWRTNDNGGYFGTTWTRQF</sequence>
<keyword evidence="5" id="KW-0732">Signal</keyword>
<keyword evidence="8" id="KW-1185">Reference proteome</keyword>
<gene>
    <name evidence="7" type="ORF">RVY80_07505</name>
</gene>
<feature type="chain" id="PRO_5046158063" evidence="5">
    <location>
        <begin position="27"/>
        <end position="1434"/>
    </location>
</feature>
<reference evidence="7 8" key="1">
    <citation type="submission" date="2023-10" db="EMBL/GenBank/DDBJ databases">
        <title>Veillonella sp. nov., isolated from a pig farm feces dump.</title>
        <authorList>
            <person name="Chang Y.-H."/>
        </authorList>
    </citation>
    <scope>NUCLEOTIDE SEQUENCE [LARGE SCALE GENOMIC DNA]</scope>
    <source>
        <strain evidence="7 8">YH-vei2233</strain>
    </source>
</reference>
<evidence type="ECO:0000256" key="4">
    <source>
        <dbReference type="ARBA" id="ARBA00023136"/>
    </source>
</evidence>
<evidence type="ECO:0000259" key="6">
    <source>
        <dbReference type="Pfam" id="PF04357"/>
    </source>
</evidence>
<feature type="domain" description="Translocation and assembly module TamB C-terminal" evidence="6">
    <location>
        <begin position="1011"/>
        <end position="1170"/>
    </location>
</feature>
<accession>A0ABU3Z9W7</accession>
<dbReference type="PANTHER" id="PTHR36985">
    <property type="entry name" value="TRANSLOCATION AND ASSEMBLY MODULE SUBUNIT TAMB"/>
    <property type="match status" value="1"/>
</dbReference>
<dbReference type="RefSeq" id="WP_317330123.1">
    <property type="nucleotide sequence ID" value="NZ_JAWJZA010000007.1"/>
</dbReference>
<protein>
    <submittedName>
        <fullName evidence="7">Translocation/assembly module TamB domain-containing protein</fullName>
    </submittedName>
</protein>
<dbReference type="Proteomes" id="UP001272515">
    <property type="component" value="Unassembled WGS sequence"/>
</dbReference>
<evidence type="ECO:0000256" key="1">
    <source>
        <dbReference type="ARBA" id="ARBA00004167"/>
    </source>
</evidence>
<dbReference type="Pfam" id="PF04357">
    <property type="entry name" value="TamB"/>
    <property type="match status" value="2"/>
</dbReference>